<feature type="compositionally biased region" description="Low complexity" evidence="1">
    <location>
        <begin position="293"/>
        <end position="323"/>
    </location>
</feature>
<dbReference type="AlphaFoldDB" id="A0A0C4DNT8"/>
<dbReference type="InterPro" id="IPR043472">
    <property type="entry name" value="Macro_dom-like"/>
</dbReference>
<dbReference type="SUPFAM" id="SSF52949">
    <property type="entry name" value="Macro domain-like"/>
    <property type="match status" value="1"/>
</dbReference>
<reference evidence="3" key="2">
    <citation type="submission" date="2010-05" db="EMBL/GenBank/DDBJ databases">
        <title>The Genome Sequence of Magnaporthe poae strain ATCC 64411.</title>
        <authorList>
            <consortium name="The Broad Institute Genome Sequencing Platform"/>
            <consortium name="Broad Institute Genome Sequencing Center for Infectious Disease"/>
            <person name="Ma L.-J."/>
            <person name="Dead R."/>
            <person name="Young S."/>
            <person name="Zeng Q."/>
            <person name="Koehrsen M."/>
            <person name="Alvarado L."/>
            <person name="Berlin A."/>
            <person name="Chapman S.B."/>
            <person name="Chen Z."/>
            <person name="Freedman E."/>
            <person name="Gellesch M."/>
            <person name="Goldberg J."/>
            <person name="Griggs A."/>
            <person name="Gujja S."/>
            <person name="Heilman E.R."/>
            <person name="Heiman D."/>
            <person name="Hepburn T."/>
            <person name="Howarth C."/>
            <person name="Jen D."/>
            <person name="Larson L."/>
            <person name="Mehta T."/>
            <person name="Neiman D."/>
            <person name="Pearson M."/>
            <person name="Roberts A."/>
            <person name="Saif S."/>
            <person name="Shea T."/>
            <person name="Shenoy N."/>
            <person name="Sisk P."/>
            <person name="Stolte C."/>
            <person name="Sykes S."/>
            <person name="Walk T."/>
            <person name="White J."/>
            <person name="Yandava C."/>
            <person name="Haas B."/>
            <person name="Nusbaum C."/>
            <person name="Birren B."/>
        </authorList>
    </citation>
    <scope>NUCLEOTIDE SEQUENCE</scope>
    <source>
        <strain evidence="3">ATCC 64411</strain>
    </source>
</reference>
<feature type="domain" description="Macro" evidence="2">
    <location>
        <begin position="85"/>
        <end position="267"/>
    </location>
</feature>
<dbReference type="PROSITE" id="PS51154">
    <property type="entry name" value="MACRO"/>
    <property type="match status" value="1"/>
</dbReference>
<dbReference type="CDD" id="cd02908">
    <property type="entry name" value="Macro_OAADPr_deacetylase"/>
    <property type="match status" value="1"/>
</dbReference>
<evidence type="ECO:0000256" key="1">
    <source>
        <dbReference type="SAM" id="MobiDB-lite"/>
    </source>
</evidence>
<dbReference type="EnsemblFungi" id="MAPG_01483T0">
    <property type="protein sequence ID" value="MAPG_01483T0"/>
    <property type="gene ID" value="MAPG_01483"/>
</dbReference>
<feature type="region of interest" description="Disordered" evidence="1">
    <location>
        <begin position="351"/>
        <end position="377"/>
    </location>
</feature>
<dbReference type="Proteomes" id="UP000011715">
    <property type="component" value="Unassembled WGS sequence"/>
</dbReference>
<dbReference type="VEuPathDB" id="FungiDB:MAPG_01483"/>
<proteinExistence type="predicted"/>
<dbReference type="OrthoDB" id="6077599at2759"/>
<evidence type="ECO:0000313" key="3">
    <source>
        <dbReference type="EMBL" id="KLU82411.1"/>
    </source>
</evidence>
<dbReference type="EMBL" id="ADBL01000358">
    <property type="status" value="NOT_ANNOTATED_CDS"/>
    <property type="molecule type" value="Genomic_DNA"/>
</dbReference>
<evidence type="ECO:0000313" key="4">
    <source>
        <dbReference type="EnsemblFungi" id="MAPG_01483T0"/>
    </source>
</evidence>
<reference evidence="3" key="3">
    <citation type="submission" date="2011-03" db="EMBL/GenBank/DDBJ databases">
        <title>Annotation of Magnaporthe poae ATCC 64411.</title>
        <authorList>
            <person name="Ma L.-J."/>
            <person name="Dead R."/>
            <person name="Young S.K."/>
            <person name="Zeng Q."/>
            <person name="Gargeya S."/>
            <person name="Fitzgerald M."/>
            <person name="Haas B."/>
            <person name="Abouelleil A."/>
            <person name="Alvarado L."/>
            <person name="Arachchi H.M."/>
            <person name="Berlin A."/>
            <person name="Brown A."/>
            <person name="Chapman S.B."/>
            <person name="Chen Z."/>
            <person name="Dunbar C."/>
            <person name="Freedman E."/>
            <person name="Gearin G."/>
            <person name="Gellesch M."/>
            <person name="Goldberg J."/>
            <person name="Griggs A."/>
            <person name="Gujja S."/>
            <person name="Heiman D."/>
            <person name="Howarth C."/>
            <person name="Larson L."/>
            <person name="Lui A."/>
            <person name="MacDonald P.J.P."/>
            <person name="Mehta T."/>
            <person name="Montmayeur A."/>
            <person name="Murphy C."/>
            <person name="Neiman D."/>
            <person name="Pearson M."/>
            <person name="Priest M."/>
            <person name="Roberts A."/>
            <person name="Saif S."/>
            <person name="Shea T."/>
            <person name="Shenoy N."/>
            <person name="Sisk P."/>
            <person name="Stolte C."/>
            <person name="Sykes S."/>
            <person name="Yandava C."/>
            <person name="Wortman J."/>
            <person name="Nusbaum C."/>
            <person name="Birren B."/>
        </authorList>
    </citation>
    <scope>NUCLEOTIDE SEQUENCE</scope>
    <source>
        <strain evidence="3">ATCC 64411</strain>
    </source>
</reference>
<dbReference type="EMBL" id="GL876966">
    <property type="protein sequence ID" value="KLU82411.1"/>
    <property type="molecule type" value="Genomic_DNA"/>
</dbReference>
<feature type="compositionally biased region" description="Basic and acidic residues" evidence="1">
    <location>
        <begin position="281"/>
        <end position="290"/>
    </location>
</feature>
<feature type="compositionally biased region" description="Basic and acidic residues" evidence="1">
    <location>
        <begin position="365"/>
        <end position="377"/>
    </location>
</feature>
<dbReference type="SMART" id="SM00506">
    <property type="entry name" value="A1pp"/>
    <property type="match status" value="1"/>
</dbReference>
<evidence type="ECO:0000313" key="5">
    <source>
        <dbReference type="Proteomes" id="UP000011715"/>
    </source>
</evidence>
<gene>
    <name evidence="3" type="ORF">MAPG_01483</name>
</gene>
<organism evidence="4 5">
    <name type="scientific">Magnaporthiopsis poae (strain ATCC 64411 / 73-15)</name>
    <name type="common">Kentucky bluegrass fungus</name>
    <name type="synonym">Magnaporthe poae</name>
    <dbReference type="NCBI Taxonomy" id="644358"/>
    <lineage>
        <taxon>Eukaryota</taxon>
        <taxon>Fungi</taxon>
        <taxon>Dikarya</taxon>
        <taxon>Ascomycota</taxon>
        <taxon>Pezizomycotina</taxon>
        <taxon>Sordariomycetes</taxon>
        <taxon>Sordariomycetidae</taxon>
        <taxon>Magnaporthales</taxon>
        <taxon>Magnaporthaceae</taxon>
        <taxon>Magnaporthiopsis</taxon>
    </lineage>
</organism>
<dbReference type="InterPro" id="IPR002589">
    <property type="entry name" value="Macro_dom"/>
</dbReference>
<dbReference type="Gene3D" id="3.40.220.10">
    <property type="entry name" value="Leucine Aminopeptidase, subunit E, domain 1"/>
    <property type="match status" value="1"/>
</dbReference>
<reference evidence="4" key="4">
    <citation type="journal article" date="2015" name="G3 (Bethesda)">
        <title>Genome sequences of three phytopathogenic species of the Magnaporthaceae family of fungi.</title>
        <authorList>
            <person name="Okagaki L.H."/>
            <person name="Nunes C.C."/>
            <person name="Sailsbery J."/>
            <person name="Clay B."/>
            <person name="Brown D."/>
            <person name="John T."/>
            <person name="Oh Y."/>
            <person name="Young N."/>
            <person name="Fitzgerald M."/>
            <person name="Haas B.J."/>
            <person name="Zeng Q."/>
            <person name="Young S."/>
            <person name="Adiconis X."/>
            <person name="Fan L."/>
            <person name="Levin J.Z."/>
            <person name="Mitchell T.K."/>
            <person name="Okubara P.A."/>
            <person name="Farman M.L."/>
            <person name="Kohn L.M."/>
            <person name="Birren B."/>
            <person name="Ma L.-J."/>
            <person name="Dean R.A."/>
        </authorList>
    </citation>
    <scope>NUCLEOTIDE SEQUENCE</scope>
    <source>
        <strain evidence="4">ATCC 64411 / 73-15</strain>
    </source>
</reference>
<dbReference type="Pfam" id="PF01661">
    <property type="entry name" value="Macro"/>
    <property type="match status" value="1"/>
</dbReference>
<reference evidence="5" key="1">
    <citation type="submission" date="2010-05" db="EMBL/GenBank/DDBJ databases">
        <title>The genome sequence of Magnaporthe poae strain ATCC 64411.</title>
        <authorList>
            <person name="Ma L.-J."/>
            <person name="Dead R."/>
            <person name="Young S."/>
            <person name="Zeng Q."/>
            <person name="Koehrsen M."/>
            <person name="Alvarado L."/>
            <person name="Berlin A."/>
            <person name="Chapman S.B."/>
            <person name="Chen Z."/>
            <person name="Freedman E."/>
            <person name="Gellesch M."/>
            <person name="Goldberg J."/>
            <person name="Griggs A."/>
            <person name="Gujja S."/>
            <person name="Heilman E.R."/>
            <person name="Heiman D."/>
            <person name="Hepburn T."/>
            <person name="Howarth C."/>
            <person name="Jen D."/>
            <person name="Larson L."/>
            <person name="Mehta T."/>
            <person name="Neiman D."/>
            <person name="Pearson M."/>
            <person name="Roberts A."/>
            <person name="Saif S."/>
            <person name="Shea T."/>
            <person name="Shenoy N."/>
            <person name="Sisk P."/>
            <person name="Stolte C."/>
            <person name="Sykes S."/>
            <person name="Walk T."/>
            <person name="White J."/>
            <person name="Yandava C."/>
            <person name="Haas B."/>
            <person name="Nusbaum C."/>
            <person name="Birren B."/>
        </authorList>
    </citation>
    <scope>NUCLEOTIDE SEQUENCE [LARGE SCALE GENOMIC DNA]</scope>
    <source>
        <strain evidence="5">ATCC 64411 / 73-15</strain>
    </source>
</reference>
<dbReference type="eggNOG" id="KOG2633">
    <property type="taxonomic scope" value="Eukaryota"/>
</dbReference>
<accession>A0A0C4DNT8</accession>
<reference evidence="4" key="5">
    <citation type="submission" date="2015-06" db="UniProtKB">
        <authorList>
            <consortium name="EnsemblFungi"/>
        </authorList>
    </citation>
    <scope>IDENTIFICATION</scope>
    <source>
        <strain evidence="4">ATCC 64411</strain>
    </source>
</reference>
<dbReference type="PANTHER" id="PTHR11106:SF27">
    <property type="entry name" value="MACRO DOMAIN-CONTAINING PROTEIN"/>
    <property type="match status" value="1"/>
</dbReference>
<dbReference type="PANTHER" id="PTHR11106">
    <property type="entry name" value="GANGLIOSIDE INDUCED DIFFERENTIATION ASSOCIATED PROTEIN 2-RELATED"/>
    <property type="match status" value="1"/>
</dbReference>
<protein>
    <recommendedName>
        <fullName evidence="2">Macro domain-containing protein</fullName>
    </recommendedName>
</protein>
<dbReference type="STRING" id="644358.A0A0C4DNT8"/>
<evidence type="ECO:0000259" key="2">
    <source>
        <dbReference type="PROSITE" id="PS51154"/>
    </source>
</evidence>
<sequence>MLLKALQTSTLPATISRCARVSAFRTHNAVPPLSRQASTTSPRTFKMAIKSAADMPTLSLLYKTQKLVAPEENAEVPATISYSLATPPTPSKSFNDRVSLCRVDITLLELDAIVNAANKSLLGGGGVDGAIHRAAGRGLWVECSKLGGCETGKSKITSAHNLPCKNVIHTVGPVYDPFDPELSEKLLTSCYTTSLELAVANKCRTIAFSAISTGIYGYPSTEAAPVAITAVRKFLESDKGAEIDLVVFVVFELKDLNAYTNALPLYFPPVPEGTETIKPSDPSKDDDTAKDGVPSADTTNTTTPTSGVTAPPSVATTASTKPAAEGDTAIASADKSEPALEDIEAEKIAKVLPEVPKTAPAELTESEHVNKKPKHDN</sequence>
<keyword evidence="5" id="KW-1185">Reference proteome</keyword>
<feature type="region of interest" description="Disordered" evidence="1">
    <location>
        <begin position="270"/>
        <end position="339"/>
    </location>
</feature>
<name>A0A0C4DNT8_MAGP6</name>